<keyword evidence="2" id="KW-1185">Reference proteome</keyword>
<dbReference type="PANTHER" id="PTHR47590:SF7">
    <property type="entry name" value="OS06G0711700 PROTEIN"/>
    <property type="match status" value="1"/>
</dbReference>
<proteinExistence type="predicted"/>
<dbReference type="EMBL" id="BQKI01000015">
    <property type="protein sequence ID" value="GJN08692.1"/>
    <property type="molecule type" value="Genomic_DNA"/>
</dbReference>
<evidence type="ECO:0000313" key="1">
    <source>
        <dbReference type="EMBL" id="GJN08692.1"/>
    </source>
</evidence>
<dbReference type="AlphaFoldDB" id="A0AAV5DEK9"/>
<reference evidence="1" key="2">
    <citation type="submission" date="2021-12" db="EMBL/GenBank/DDBJ databases">
        <title>Resequencing data analysis of finger millet.</title>
        <authorList>
            <person name="Hatakeyama M."/>
            <person name="Aluri S."/>
            <person name="Balachadran M.T."/>
            <person name="Sivarajan S.R."/>
            <person name="Poveda L."/>
            <person name="Shimizu-Inatsugi R."/>
            <person name="Schlapbach R."/>
            <person name="Sreeman S.M."/>
            <person name="Shimizu K.K."/>
        </authorList>
    </citation>
    <scope>NUCLEOTIDE SEQUENCE</scope>
</reference>
<dbReference type="Proteomes" id="UP001054889">
    <property type="component" value="Unassembled WGS sequence"/>
</dbReference>
<sequence>MCAWSACEPAGAKEGAVFDLQTRRWEDIPPGMLAGWTGPSAASSDDLGETIFVVDEERGALIAYDWARDRWNTVLESERLKGAARRYHGGRRKGLRCGQRRREGHRRRRHLLLLLIELEAAAEEDVGGGAAGREALHVLPRMTRASAE</sequence>
<dbReference type="PANTHER" id="PTHR47590">
    <property type="entry name" value="F-BOX/KELCH-REPEAT PROTEIN SKIP25"/>
    <property type="match status" value="1"/>
</dbReference>
<gene>
    <name evidence="1" type="primary">ga26642</name>
    <name evidence="1" type="ORF">PR202_ga26642</name>
</gene>
<organism evidence="1 2">
    <name type="scientific">Eleusine coracana subsp. coracana</name>
    <dbReference type="NCBI Taxonomy" id="191504"/>
    <lineage>
        <taxon>Eukaryota</taxon>
        <taxon>Viridiplantae</taxon>
        <taxon>Streptophyta</taxon>
        <taxon>Embryophyta</taxon>
        <taxon>Tracheophyta</taxon>
        <taxon>Spermatophyta</taxon>
        <taxon>Magnoliopsida</taxon>
        <taxon>Liliopsida</taxon>
        <taxon>Poales</taxon>
        <taxon>Poaceae</taxon>
        <taxon>PACMAD clade</taxon>
        <taxon>Chloridoideae</taxon>
        <taxon>Cynodonteae</taxon>
        <taxon>Eleusininae</taxon>
        <taxon>Eleusine</taxon>
    </lineage>
</organism>
<protein>
    <recommendedName>
        <fullName evidence="3">F-box/kelch-repeat protein</fullName>
    </recommendedName>
</protein>
<comment type="caution">
    <text evidence="1">The sequence shown here is derived from an EMBL/GenBank/DDBJ whole genome shotgun (WGS) entry which is preliminary data.</text>
</comment>
<evidence type="ECO:0008006" key="3">
    <source>
        <dbReference type="Google" id="ProtNLM"/>
    </source>
</evidence>
<evidence type="ECO:0000313" key="2">
    <source>
        <dbReference type="Proteomes" id="UP001054889"/>
    </source>
</evidence>
<name>A0AAV5DEK9_ELECO</name>
<reference evidence="1" key="1">
    <citation type="journal article" date="2018" name="DNA Res.">
        <title>Multiple hybrid de novo genome assembly of finger millet, an orphan allotetraploid crop.</title>
        <authorList>
            <person name="Hatakeyama M."/>
            <person name="Aluri S."/>
            <person name="Balachadran M.T."/>
            <person name="Sivarajan S.R."/>
            <person name="Patrignani A."/>
            <person name="Gruter S."/>
            <person name="Poveda L."/>
            <person name="Shimizu-Inatsugi R."/>
            <person name="Baeten J."/>
            <person name="Francoijs K.J."/>
            <person name="Nataraja K.N."/>
            <person name="Reddy Y.A.N."/>
            <person name="Phadnis S."/>
            <person name="Ravikumar R.L."/>
            <person name="Schlapbach R."/>
            <person name="Sreeman S.M."/>
            <person name="Shimizu K.K."/>
        </authorList>
    </citation>
    <scope>NUCLEOTIDE SEQUENCE</scope>
</reference>
<accession>A0AAV5DEK9</accession>